<proteinExistence type="predicted"/>
<reference evidence="2" key="1">
    <citation type="journal article" date="2020" name="New Phytol.">
        <title>Comparative genomics reveals dynamic genome evolution in host specialist ectomycorrhizal fungi.</title>
        <authorList>
            <person name="Lofgren L.A."/>
            <person name="Nguyen N.H."/>
            <person name="Vilgalys R."/>
            <person name="Ruytinx J."/>
            <person name="Liao H.L."/>
            <person name="Branco S."/>
            <person name="Kuo A."/>
            <person name="LaButti K."/>
            <person name="Lipzen A."/>
            <person name="Andreopoulos W."/>
            <person name="Pangilinan J."/>
            <person name="Riley R."/>
            <person name="Hundley H."/>
            <person name="Na H."/>
            <person name="Barry K."/>
            <person name="Grigoriev I.V."/>
            <person name="Stajich J.E."/>
            <person name="Kennedy P.G."/>
        </authorList>
    </citation>
    <scope>NUCLEOTIDE SEQUENCE</scope>
    <source>
        <strain evidence="2">FC423</strain>
    </source>
</reference>
<evidence type="ECO:0000313" key="3">
    <source>
        <dbReference type="Proteomes" id="UP000823399"/>
    </source>
</evidence>
<dbReference type="OrthoDB" id="2998233at2759"/>
<feature type="transmembrane region" description="Helical" evidence="1">
    <location>
        <begin position="42"/>
        <end position="64"/>
    </location>
</feature>
<evidence type="ECO:0000256" key="1">
    <source>
        <dbReference type="SAM" id="Phobius"/>
    </source>
</evidence>
<dbReference type="EMBL" id="JABBWM010000007">
    <property type="protein sequence ID" value="KAG2116043.1"/>
    <property type="molecule type" value="Genomic_DNA"/>
</dbReference>
<feature type="transmembrane region" description="Helical" evidence="1">
    <location>
        <begin position="70"/>
        <end position="89"/>
    </location>
</feature>
<protein>
    <submittedName>
        <fullName evidence="2">Uncharacterized protein</fullName>
    </submittedName>
</protein>
<keyword evidence="3" id="KW-1185">Reference proteome</keyword>
<dbReference type="RefSeq" id="XP_041297422.1">
    <property type="nucleotide sequence ID" value="XM_041441044.1"/>
</dbReference>
<organism evidence="2 3">
    <name type="scientific">Suillus discolor</name>
    <dbReference type="NCBI Taxonomy" id="1912936"/>
    <lineage>
        <taxon>Eukaryota</taxon>
        <taxon>Fungi</taxon>
        <taxon>Dikarya</taxon>
        <taxon>Basidiomycota</taxon>
        <taxon>Agaricomycotina</taxon>
        <taxon>Agaricomycetes</taxon>
        <taxon>Agaricomycetidae</taxon>
        <taxon>Boletales</taxon>
        <taxon>Suillineae</taxon>
        <taxon>Suillaceae</taxon>
        <taxon>Suillus</taxon>
    </lineage>
</organism>
<evidence type="ECO:0000313" key="2">
    <source>
        <dbReference type="EMBL" id="KAG2116043.1"/>
    </source>
</evidence>
<sequence length="280" mass="30763">MPGLSLYFLGLYQSALPFFLLKSEFGHESMAISFRTARRFSMGLIGMLSLICLALSLFLWGAGYSKSKNIGAVIVIPTGAFIGSIWTIFTKVVHKPQLVSVEATWTFALLPFEILLGIFSVNLNVANVPTAHTAYLCLATLIWLNAALVVIYVTTIILLALLTQVLHDQDVWSRDIDSSPSPFPLHIIVSYAFSSLTRPFSLVTRQNRPTSPVSKEHCLPGCTCSRKLPNSSSLADWRTLGPTLENTTSDVSSSPHSLINIRVPTAMERPKPIAVTLRSR</sequence>
<comment type="caution">
    <text evidence="2">The sequence shown here is derived from an EMBL/GenBank/DDBJ whole genome shotgun (WGS) entry which is preliminary data.</text>
</comment>
<keyword evidence="1" id="KW-1133">Transmembrane helix</keyword>
<keyword evidence="1" id="KW-0812">Transmembrane</keyword>
<accession>A0A9P7FFG8</accession>
<feature type="transmembrane region" description="Helical" evidence="1">
    <location>
        <begin position="101"/>
        <end position="121"/>
    </location>
</feature>
<dbReference type="AlphaFoldDB" id="A0A9P7FFG8"/>
<name>A0A9P7FFG8_9AGAM</name>
<gene>
    <name evidence="2" type="ORF">F5147DRAFT_769431</name>
</gene>
<feature type="transmembrane region" description="Helical" evidence="1">
    <location>
        <begin position="133"/>
        <end position="162"/>
    </location>
</feature>
<dbReference type="GeneID" id="64703303"/>
<keyword evidence="1" id="KW-0472">Membrane</keyword>
<dbReference type="Proteomes" id="UP000823399">
    <property type="component" value="Unassembled WGS sequence"/>
</dbReference>